<name>W0SIN5_9PROT</name>
<dbReference type="RefSeq" id="WP_070099352.1">
    <property type="nucleotide sequence ID" value="NZ_AP012547.1"/>
</dbReference>
<dbReference type="PROSITE" id="PS50887">
    <property type="entry name" value="GGDEF"/>
    <property type="match status" value="1"/>
</dbReference>
<protein>
    <recommendedName>
        <fullName evidence="1">diguanylate cyclase</fullName>
        <ecNumber evidence="1">2.7.7.65</ecNumber>
    </recommendedName>
</protein>
<evidence type="ECO:0000313" key="9">
    <source>
        <dbReference type="Proteomes" id="UP000031637"/>
    </source>
</evidence>
<feature type="domain" description="HDOD" evidence="7">
    <location>
        <begin position="18"/>
        <end position="215"/>
    </location>
</feature>
<dbReference type="Gene3D" id="1.10.3210.10">
    <property type="entry name" value="Hypothetical protein af1432"/>
    <property type="match status" value="1"/>
</dbReference>
<dbReference type="GO" id="GO:0043709">
    <property type="term" value="P:cell adhesion involved in single-species biofilm formation"/>
    <property type="evidence" value="ECO:0007669"/>
    <property type="project" value="TreeGrafter"/>
</dbReference>
<dbReference type="SMART" id="SM00267">
    <property type="entry name" value="GGDEF"/>
    <property type="match status" value="1"/>
</dbReference>
<evidence type="ECO:0000259" key="5">
    <source>
        <dbReference type="PROSITE" id="PS50110"/>
    </source>
</evidence>
<evidence type="ECO:0000256" key="1">
    <source>
        <dbReference type="ARBA" id="ARBA00012528"/>
    </source>
</evidence>
<dbReference type="GO" id="GO:0005886">
    <property type="term" value="C:plasma membrane"/>
    <property type="evidence" value="ECO:0007669"/>
    <property type="project" value="TreeGrafter"/>
</dbReference>
<dbReference type="SUPFAM" id="SSF109604">
    <property type="entry name" value="HD-domain/PDEase-like"/>
    <property type="match status" value="1"/>
</dbReference>
<dbReference type="InterPro" id="IPR001789">
    <property type="entry name" value="Sig_transdc_resp-reg_receiver"/>
</dbReference>
<dbReference type="Pfam" id="PF00990">
    <property type="entry name" value="GGDEF"/>
    <property type="match status" value="1"/>
</dbReference>
<dbReference type="InterPro" id="IPR000160">
    <property type="entry name" value="GGDEF_dom"/>
</dbReference>
<evidence type="ECO:0000259" key="6">
    <source>
        <dbReference type="PROSITE" id="PS50887"/>
    </source>
</evidence>
<comment type="catalytic activity">
    <reaction evidence="2">
        <text>2 GTP = 3',3'-c-di-GMP + 2 diphosphate</text>
        <dbReference type="Rhea" id="RHEA:24898"/>
        <dbReference type="ChEBI" id="CHEBI:33019"/>
        <dbReference type="ChEBI" id="CHEBI:37565"/>
        <dbReference type="ChEBI" id="CHEBI:58805"/>
        <dbReference type="EC" id="2.7.7.65"/>
    </reaction>
</comment>
<keyword evidence="3" id="KW-0597">Phosphoprotein</keyword>
<dbReference type="Pfam" id="PF08668">
    <property type="entry name" value="HDOD"/>
    <property type="match status" value="1"/>
</dbReference>
<feature type="coiled-coil region" evidence="4">
    <location>
        <begin position="446"/>
        <end position="473"/>
    </location>
</feature>
<reference evidence="8 9" key="1">
    <citation type="journal article" date="2014" name="Syst. Appl. Microbiol.">
        <title>Complete genomes of freshwater sulfur oxidizers Sulfuricella denitrificans skB26 and Sulfuritalea hydrogenivorans sk43H: genetic insights into the sulfur oxidation pathway of betaproteobacteria.</title>
        <authorList>
            <person name="Watanabe T."/>
            <person name="Kojima H."/>
            <person name="Fukui M."/>
        </authorList>
    </citation>
    <scope>NUCLEOTIDE SEQUENCE [LARGE SCALE GENOMIC DNA]</scope>
    <source>
        <strain evidence="8">DSM22779</strain>
    </source>
</reference>
<dbReference type="InterPro" id="IPR050469">
    <property type="entry name" value="Diguanylate_Cyclase"/>
</dbReference>
<dbReference type="GO" id="GO:1902201">
    <property type="term" value="P:negative regulation of bacterial-type flagellum-dependent cell motility"/>
    <property type="evidence" value="ECO:0007669"/>
    <property type="project" value="TreeGrafter"/>
</dbReference>
<feature type="domain" description="GGDEF" evidence="6">
    <location>
        <begin position="504"/>
        <end position="631"/>
    </location>
</feature>
<dbReference type="InterPro" id="IPR029787">
    <property type="entry name" value="Nucleotide_cyclase"/>
</dbReference>
<dbReference type="Gene3D" id="3.40.50.2300">
    <property type="match status" value="1"/>
</dbReference>
<dbReference type="PANTHER" id="PTHR45138">
    <property type="entry name" value="REGULATORY COMPONENTS OF SENSORY TRANSDUCTION SYSTEM"/>
    <property type="match status" value="1"/>
</dbReference>
<gene>
    <name evidence="8" type="ORF">SUTH_02973</name>
</gene>
<dbReference type="SUPFAM" id="SSF52172">
    <property type="entry name" value="CheY-like"/>
    <property type="match status" value="1"/>
</dbReference>
<feature type="domain" description="Response regulatory" evidence="5">
    <location>
        <begin position="324"/>
        <end position="440"/>
    </location>
</feature>
<dbReference type="KEGG" id="shd:SUTH_02973"/>
<dbReference type="PROSITE" id="PS51833">
    <property type="entry name" value="HDOD"/>
    <property type="match status" value="1"/>
</dbReference>
<dbReference type="Pfam" id="PF00072">
    <property type="entry name" value="Response_reg"/>
    <property type="match status" value="1"/>
</dbReference>
<keyword evidence="4" id="KW-0175">Coiled coil</keyword>
<organism evidence="8 9">
    <name type="scientific">Sulfuritalea hydrogenivorans sk43H</name>
    <dbReference type="NCBI Taxonomy" id="1223802"/>
    <lineage>
        <taxon>Bacteria</taxon>
        <taxon>Pseudomonadati</taxon>
        <taxon>Pseudomonadota</taxon>
        <taxon>Betaproteobacteria</taxon>
        <taxon>Nitrosomonadales</taxon>
        <taxon>Sterolibacteriaceae</taxon>
        <taxon>Sulfuritalea</taxon>
    </lineage>
</organism>
<dbReference type="FunFam" id="3.30.70.270:FF:000001">
    <property type="entry name" value="Diguanylate cyclase domain protein"/>
    <property type="match status" value="1"/>
</dbReference>
<dbReference type="HOGENOM" id="CLU_019124_1_0_4"/>
<dbReference type="SMART" id="SM00448">
    <property type="entry name" value="REC"/>
    <property type="match status" value="1"/>
</dbReference>
<dbReference type="EC" id="2.7.7.65" evidence="1"/>
<feature type="modified residue" description="4-aspartylphosphate" evidence="3">
    <location>
        <position position="373"/>
    </location>
</feature>
<keyword evidence="9" id="KW-1185">Reference proteome</keyword>
<dbReference type="AlphaFoldDB" id="W0SIN5"/>
<evidence type="ECO:0000313" key="8">
    <source>
        <dbReference type="EMBL" id="BAO30752.1"/>
    </source>
</evidence>
<dbReference type="GO" id="GO:0000160">
    <property type="term" value="P:phosphorelay signal transduction system"/>
    <property type="evidence" value="ECO:0007669"/>
    <property type="project" value="InterPro"/>
</dbReference>
<evidence type="ECO:0000256" key="2">
    <source>
        <dbReference type="ARBA" id="ARBA00034247"/>
    </source>
</evidence>
<dbReference type="CDD" id="cd01949">
    <property type="entry name" value="GGDEF"/>
    <property type="match status" value="1"/>
</dbReference>
<accession>W0SIN5</accession>
<dbReference type="PANTHER" id="PTHR45138:SF9">
    <property type="entry name" value="DIGUANYLATE CYCLASE DGCM-RELATED"/>
    <property type="match status" value="1"/>
</dbReference>
<dbReference type="Proteomes" id="UP000031637">
    <property type="component" value="Chromosome"/>
</dbReference>
<dbReference type="GO" id="GO:0052621">
    <property type="term" value="F:diguanylate cyclase activity"/>
    <property type="evidence" value="ECO:0007669"/>
    <property type="project" value="UniProtKB-EC"/>
</dbReference>
<dbReference type="EMBL" id="AP012547">
    <property type="protein sequence ID" value="BAO30752.1"/>
    <property type="molecule type" value="Genomic_DNA"/>
</dbReference>
<dbReference type="InterPro" id="IPR013976">
    <property type="entry name" value="HDOD"/>
</dbReference>
<evidence type="ECO:0000259" key="7">
    <source>
        <dbReference type="PROSITE" id="PS51833"/>
    </source>
</evidence>
<dbReference type="Gene3D" id="3.30.70.270">
    <property type="match status" value="1"/>
</dbReference>
<dbReference type="InterPro" id="IPR011006">
    <property type="entry name" value="CheY-like_superfamily"/>
</dbReference>
<dbReference type="SUPFAM" id="SSF55073">
    <property type="entry name" value="Nucleotide cyclase"/>
    <property type="match status" value="1"/>
</dbReference>
<dbReference type="STRING" id="1223802.SUTH_02973"/>
<dbReference type="InterPro" id="IPR043128">
    <property type="entry name" value="Rev_trsase/Diguanyl_cyclase"/>
</dbReference>
<evidence type="ECO:0000256" key="3">
    <source>
        <dbReference type="PROSITE-ProRule" id="PRU00169"/>
    </source>
</evidence>
<proteinExistence type="predicted"/>
<sequence>MNMVKADLLASIRSSPDLPSPNEFARRVIRLTQDDKVSYALLEETIRVDPAFVARLIKLANSAWQGSGGRPVVSVKGALQILGLPAIRNLALGFSLLSGYRKGPCPQFDYQGFWSRSLALALAFQAISSRARAAPSDEAFSVGLLVNIGALALATVFPEPYGHILAQATLANKGKLAELEIARFGCHQWELGAELLTGWGLPKIYVDPVCFHQHPEADLSPVGSRPYVLTRGLALAATIADLLLDPASRTPEKVLELYRHGARVSLESAELVALGKQVATDWHEWANSFGLRTSTAFDFSWVEQVAADATLLSQSAPEDPASLRVLLVDDERSSRMYLKQVLQEAGYKVMEAENGRQALAAALENPPDIVVTDWVMPVMDGIDMIKQLRKTPTGAAQYILVITAQTDEDHLVQAFDAGTNDFIPKPVTPRVLLARLKAGARSIHLQRETEKNYRELQDIAAELSESNRRLQEMSVTDVLTGCPNRRYALERLQQEWSGSTRRQHPLSCLVVDIDWFKEINDLYGHDRGDQVLRQVSETLRAGVRTQDVVCRVGGDEFWVICPDADRVAAAACGQRLCDAINKLAIDAGDKRCGISVGVAQRSESMADPQSLINAADHNLYQAKREGRGRVK</sequence>
<evidence type="ECO:0000256" key="4">
    <source>
        <dbReference type="SAM" id="Coils"/>
    </source>
</evidence>
<dbReference type="PROSITE" id="PS50110">
    <property type="entry name" value="RESPONSE_REGULATORY"/>
    <property type="match status" value="1"/>
</dbReference>
<dbReference type="NCBIfam" id="TIGR00254">
    <property type="entry name" value="GGDEF"/>
    <property type="match status" value="1"/>
</dbReference>